<dbReference type="AlphaFoldDB" id="A0A699JAM0"/>
<gene>
    <name evidence="3" type="ORF">Tci_596203</name>
</gene>
<dbReference type="EMBL" id="BKCJ010391250">
    <property type="protein sequence ID" value="GFA24231.1"/>
    <property type="molecule type" value="Genomic_DNA"/>
</dbReference>
<proteinExistence type="predicted"/>
<evidence type="ECO:0000259" key="2">
    <source>
        <dbReference type="Pfam" id="PF24626"/>
    </source>
</evidence>
<organism evidence="3">
    <name type="scientific">Tanacetum cinerariifolium</name>
    <name type="common">Dalmatian daisy</name>
    <name type="synonym">Chrysanthemum cinerariifolium</name>
    <dbReference type="NCBI Taxonomy" id="118510"/>
    <lineage>
        <taxon>Eukaryota</taxon>
        <taxon>Viridiplantae</taxon>
        <taxon>Streptophyta</taxon>
        <taxon>Embryophyta</taxon>
        <taxon>Tracheophyta</taxon>
        <taxon>Spermatophyta</taxon>
        <taxon>Magnoliopsida</taxon>
        <taxon>eudicotyledons</taxon>
        <taxon>Gunneridae</taxon>
        <taxon>Pentapetalae</taxon>
        <taxon>asterids</taxon>
        <taxon>campanulids</taxon>
        <taxon>Asterales</taxon>
        <taxon>Asteraceae</taxon>
        <taxon>Asteroideae</taxon>
        <taxon>Anthemideae</taxon>
        <taxon>Anthemidinae</taxon>
        <taxon>Tanacetum</taxon>
    </lineage>
</organism>
<evidence type="ECO:0000313" key="3">
    <source>
        <dbReference type="EMBL" id="GFA24231.1"/>
    </source>
</evidence>
<protein>
    <recommendedName>
        <fullName evidence="2">Tf2-1-like SH3-like domain-containing protein</fullName>
    </recommendedName>
</protein>
<dbReference type="PANTHER" id="PTHR35046:SF26">
    <property type="entry name" value="RNA-DIRECTED DNA POLYMERASE"/>
    <property type="match status" value="1"/>
</dbReference>
<feature type="region of interest" description="Disordered" evidence="1">
    <location>
        <begin position="42"/>
        <end position="70"/>
    </location>
</feature>
<name>A0A699JAM0_TANCI</name>
<feature type="non-terminal residue" evidence="3">
    <location>
        <position position="1"/>
    </location>
</feature>
<dbReference type="InterPro" id="IPR043128">
    <property type="entry name" value="Rev_trsase/Diguanyl_cyclase"/>
</dbReference>
<feature type="compositionally biased region" description="Low complexity" evidence="1">
    <location>
        <begin position="45"/>
        <end position="70"/>
    </location>
</feature>
<comment type="caution">
    <text evidence="3">The sequence shown here is derived from an EMBL/GenBank/DDBJ whole genome shotgun (WGS) entry which is preliminary data.</text>
</comment>
<dbReference type="InterPro" id="IPR043502">
    <property type="entry name" value="DNA/RNA_pol_sf"/>
</dbReference>
<evidence type="ECO:0000256" key="1">
    <source>
        <dbReference type="SAM" id="MobiDB-lite"/>
    </source>
</evidence>
<dbReference type="FunFam" id="3.30.70.270:FF:000020">
    <property type="entry name" value="Transposon Tf2-6 polyprotein-like Protein"/>
    <property type="match status" value="1"/>
</dbReference>
<sequence length="530" mass="59980">EVINEFDKLRMRCDVVKEEEQVVAWFFGVLKPEIADIIKAKSKGSTSRFTPPTRTASPTAPKIAPKATTPTTSAAVIPENMLTMPLVVTNAELDEPGGESVYPDRGEALIDVTHILLGRPWQFDRKTKHDGFQNTYRFKKDGVNITLVPFDSRQTRAKGSNLFMKKTGFKELMKTSSAIPNRPSYRMNLKEFAELQRQVTELLEKGLIQESMSPCAVPALGIKMDPAKVEAIISWPTPFIIHDIRSFYELASFYWHFIWNFSSIIAPLTECIKGGRFMWTSEAATAFEILKDKVTEASVLALPNFDEVFQFSKLDGYLFKGARLCIPLCSLRKAIILEGHAGLYTHLSVPIAPWEDISLDFVIGLPRTQRAKDSVMVVVYRFLNMAHFVPCSKTFDASQVARDNAKHWDLILPQAEFAYNRSVNRTTEVRRFSKEGDDQSEQIKELHRSEGDLVWIHLRKEHFSGGCFGKLKLRGDSPFHVLKKINDNAYKIELPGHYNVSANFKVADLLPYKGGCDNEPDSWSSIFQEG</sequence>
<dbReference type="PANTHER" id="PTHR35046">
    <property type="entry name" value="ZINC KNUCKLE (CCHC-TYPE) FAMILY PROTEIN"/>
    <property type="match status" value="1"/>
</dbReference>
<dbReference type="InterPro" id="IPR056924">
    <property type="entry name" value="SH3_Tf2-1"/>
</dbReference>
<accession>A0A699JAM0</accession>
<dbReference type="Gene3D" id="3.30.70.270">
    <property type="match status" value="1"/>
</dbReference>
<reference evidence="3" key="1">
    <citation type="journal article" date="2019" name="Sci. Rep.">
        <title>Draft genome of Tanacetum cinerariifolium, the natural source of mosquito coil.</title>
        <authorList>
            <person name="Yamashiro T."/>
            <person name="Shiraishi A."/>
            <person name="Satake H."/>
            <person name="Nakayama K."/>
        </authorList>
    </citation>
    <scope>NUCLEOTIDE SEQUENCE</scope>
</reference>
<feature type="domain" description="Tf2-1-like SH3-like" evidence="2">
    <location>
        <begin position="451"/>
        <end position="512"/>
    </location>
</feature>
<dbReference type="SUPFAM" id="SSF56672">
    <property type="entry name" value="DNA/RNA polymerases"/>
    <property type="match status" value="2"/>
</dbReference>
<dbReference type="Gene3D" id="3.10.10.10">
    <property type="entry name" value="HIV Type 1 Reverse Transcriptase, subunit A, domain 1"/>
    <property type="match status" value="1"/>
</dbReference>
<dbReference type="Pfam" id="PF24626">
    <property type="entry name" value="SH3_Tf2-1"/>
    <property type="match status" value="1"/>
</dbReference>